<keyword evidence="2" id="KW-0804">Transcription</keyword>
<protein>
    <submittedName>
        <fullName evidence="4">Regulatory protein PchR</fullName>
    </submittedName>
</protein>
<dbReference type="PROSITE" id="PS01124">
    <property type="entry name" value="HTH_ARAC_FAMILY_2"/>
    <property type="match status" value="1"/>
</dbReference>
<evidence type="ECO:0000256" key="1">
    <source>
        <dbReference type="ARBA" id="ARBA00023015"/>
    </source>
</evidence>
<dbReference type="InterPro" id="IPR009594">
    <property type="entry name" value="Tscrpt_reg_HTH_AraC_N"/>
</dbReference>
<dbReference type="GO" id="GO:0043565">
    <property type="term" value="F:sequence-specific DNA binding"/>
    <property type="evidence" value="ECO:0007669"/>
    <property type="project" value="InterPro"/>
</dbReference>
<evidence type="ECO:0000259" key="3">
    <source>
        <dbReference type="PROSITE" id="PS01124"/>
    </source>
</evidence>
<evidence type="ECO:0000313" key="5">
    <source>
        <dbReference type="Proteomes" id="UP000248857"/>
    </source>
</evidence>
<reference evidence="4 5" key="1">
    <citation type="journal article" date="2018" name="Sci. Rep.">
        <title>A novel species of the marine cyanobacterium Acaryochloris with a unique pigment content and lifestyle.</title>
        <authorList>
            <person name="Partensky F."/>
            <person name="Six C."/>
            <person name="Ratin M."/>
            <person name="Garczarek L."/>
            <person name="Vaulot D."/>
            <person name="Probert I."/>
            <person name="Calteau A."/>
            <person name="Gourvil P."/>
            <person name="Marie D."/>
            <person name="Grebert T."/>
            <person name="Bouchier C."/>
            <person name="Le Panse S."/>
            <person name="Gachenot M."/>
            <person name="Rodriguez F."/>
            <person name="Garrido J.L."/>
        </authorList>
    </citation>
    <scope>NUCLEOTIDE SEQUENCE [LARGE SCALE GENOMIC DNA]</scope>
    <source>
        <strain evidence="4 5">RCC1774</strain>
    </source>
</reference>
<gene>
    <name evidence="4" type="primary">pchR_1</name>
    <name evidence="4" type="ORF">C1752_02196</name>
</gene>
<dbReference type="EMBL" id="PQWO01000006">
    <property type="protein sequence ID" value="PZD73243.1"/>
    <property type="molecule type" value="Genomic_DNA"/>
</dbReference>
<evidence type="ECO:0000256" key="2">
    <source>
        <dbReference type="ARBA" id="ARBA00023163"/>
    </source>
</evidence>
<accession>A0A2W1JIA1</accession>
<dbReference type="InterPro" id="IPR009057">
    <property type="entry name" value="Homeodomain-like_sf"/>
</dbReference>
<dbReference type="Proteomes" id="UP000248857">
    <property type="component" value="Unassembled WGS sequence"/>
</dbReference>
<dbReference type="OrthoDB" id="34150at2"/>
<feature type="domain" description="HTH araC/xylS-type" evidence="3">
    <location>
        <begin position="209"/>
        <end position="307"/>
    </location>
</feature>
<dbReference type="Gene3D" id="1.10.10.60">
    <property type="entry name" value="Homeodomain-like"/>
    <property type="match status" value="2"/>
</dbReference>
<proteinExistence type="predicted"/>
<dbReference type="RefSeq" id="WP_110986172.1">
    <property type="nucleotide sequence ID" value="NZ_CAWNWM010000006.1"/>
</dbReference>
<dbReference type="SUPFAM" id="SSF46689">
    <property type="entry name" value="Homeodomain-like"/>
    <property type="match status" value="2"/>
</dbReference>
<dbReference type="AlphaFoldDB" id="A0A2W1JIA1"/>
<name>A0A2W1JIA1_9CYAN</name>
<evidence type="ECO:0000313" key="4">
    <source>
        <dbReference type="EMBL" id="PZD73243.1"/>
    </source>
</evidence>
<comment type="caution">
    <text evidence="4">The sequence shown here is derived from an EMBL/GenBank/DDBJ whole genome shotgun (WGS) entry which is preliminary data.</text>
</comment>
<dbReference type="InterPro" id="IPR018060">
    <property type="entry name" value="HTH_AraC"/>
</dbReference>
<dbReference type="Pfam" id="PF06719">
    <property type="entry name" value="AraC_N"/>
    <property type="match status" value="1"/>
</dbReference>
<keyword evidence="1" id="KW-0805">Transcription regulation</keyword>
<dbReference type="SMART" id="SM00342">
    <property type="entry name" value="HTH_ARAC"/>
    <property type="match status" value="1"/>
</dbReference>
<dbReference type="Pfam" id="PF12833">
    <property type="entry name" value="HTH_18"/>
    <property type="match status" value="1"/>
</dbReference>
<sequence length="311" mass="34440">MANQVIGPPASQPTATTNQCQELASLLTRHTDGRRDGFHQTAIDQVVLQRASSVPTAIHSVCNPFFAILVQGKKKVLLGEEVYPFGVAQCLVASVDLPLSAFVVEATPEKPYLGFKVNLDPCQLCDLAIQTSPNQCQPENAVRGLFIGTTDRPLLDCTLRLARLLDTPQDIAILAPLMIRELYYRLLMSDQGAAVRQIATSGSSMQRIAEVIERLKADLARPMQIENLARQAEMSASSFHHHFKAVTSMSPLQYQKQLRLLEARRLMLAENSNASNAAYQVGYESPSQFSREYSRMFGAPPIRDIERLRTA</sequence>
<dbReference type="PANTHER" id="PTHR43436">
    <property type="entry name" value="ARAC-FAMILY TRANSCRIPTIONAL REGULATOR"/>
    <property type="match status" value="1"/>
</dbReference>
<organism evidence="4 5">
    <name type="scientific">Acaryochloris thomasi RCC1774</name>
    <dbReference type="NCBI Taxonomy" id="1764569"/>
    <lineage>
        <taxon>Bacteria</taxon>
        <taxon>Bacillati</taxon>
        <taxon>Cyanobacteriota</taxon>
        <taxon>Cyanophyceae</taxon>
        <taxon>Acaryochloridales</taxon>
        <taxon>Acaryochloridaceae</taxon>
        <taxon>Acaryochloris</taxon>
        <taxon>Acaryochloris thomasi</taxon>
    </lineage>
</organism>
<keyword evidence="5" id="KW-1185">Reference proteome</keyword>
<dbReference type="GO" id="GO:0003700">
    <property type="term" value="F:DNA-binding transcription factor activity"/>
    <property type="evidence" value="ECO:0007669"/>
    <property type="project" value="InterPro"/>
</dbReference>
<dbReference type="PANTHER" id="PTHR43436:SF1">
    <property type="entry name" value="TRANSCRIPTIONAL REGULATORY PROTEIN"/>
    <property type="match status" value="1"/>
</dbReference>